<dbReference type="EMBL" id="DF968182">
    <property type="protein sequence ID" value="GAP43235.1"/>
    <property type="molecule type" value="Genomic_DNA"/>
</dbReference>
<dbReference type="OrthoDB" id="9814290at2"/>
<dbReference type="PATRIC" id="fig|1678841.3.peg.1557"/>
<sequence>MNEIAYIGEHLAPAITGRALIYLSLIAGIFSLFFYFRALKSGSLADLKQRNSGRLFYLIQTFSIVGVSAALFYIIVNHYYEYAYAFKHSSSLMPGKYIISSFWAGQEGSFLLWALFIGLFGIGAMLTARKLESGVMSIVVIAQLILVTMVLGLNFFGISIGSDPFLLLREVPENMGNDFFKNPNYLSFIRDGNGLNPLLENPWMVIHPPLLFMGYATAIFPYAFAFASLVQGDKRYWLKPVLPWMLLAIGLLGTGLLLGGAWAYQSLTFGGFWAWDPVENASLVPWMVLVAALHYMLLSYKRDKYYYGTYIFTFLGFIMVIYASYLTRSGVLGETSVHAFGDDGRSFQLILFTVIFILLPVWQLIKNRKNIRANDLPELFTREFLMMYGAIVMLLAAFQVISTTSVPVINKVFGTSMAPPSDVVNFYNTWQLPFAIMMTLLLSIGQYLSYGKNDIKSFLHNIIYPFVLALIVAIWGFIADNDMSVVHGVFLFCIVFTILTSVAYLFRFASVRGNSAAGITHVGFGIFLLGVLITFSNTETLSKGGAPGMPGGGDNLMLFKGMMKPLGKYKINYSGSKDVRDETFHQIDFLEEDKDGELHLSFSLYPSVKYNSMMGNVHNPDTRNMLSGDIYMYITFAEDRAKRMPDGYVYSGSVDFTLGDTLEAGKVPVIFDSLYISNMSADAEQISIMAMLKAKDSLGMEQTYPLTYTVNGGMAESGVAEIPGSGLRLRFDKVSEMARTINVGIFEKKPEFVVVKILHFPWIFILWAGAVIMFTGITVGIWKRAVKARNAAE</sequence>
<feature type="transmembrane region" description="Helical" evidence="3">
    <location>
        <begin position="485"/>
        <end position="506"/>
    </location>
</feature>
<accession>A0A0S7C2Y8</accession>
<keyword evidence="3" id="KW-0472">Membrane</keyword>
<feature type="transmembrane region" description="Helical" evidence="3">
    <location>
        <begin position="430"/>
        <end position="450"/>
    </location>
</feature>
<feature type="transmembrane region" description="Helical" evidence="3">
    <location>
        <begin position="19"/>
        <end position="36"/>
    </location>
</feature>
<feature type="transmembrane region" description="Helical" evidence="3">
    <location>
        <begin position="283"/>
        <end position="300"/>
    </location>
</feature>
<dbReference type="GO" id="GO:0017004">
    <property type="term" value="P:cytochrome complex assembly"/>
    <property type="evidence" value="ECO:0007669"/>
    <property type="project" value="UniProtKB-KW"/>
</dbReference>
<evidence type="ECO:0000259" key="5">
    <source>
        <dbReference type="Pfam" id="PF16327"/>
    </source>
</evidence>
<feature type="transmembrane region" description="Helical" evidence="3">
    <location>
        <begin position="135"/>
        <end position="160"/>
    </location>
</feature>
<feature type="transmembrane region" description="Helical" evidence="3">
    <location>
        <begin position="110"/>
        <end position="128"/>
    </location>
</feature>
<feature type="transmembrane region" description="Helical" evidence="3">
    <location>
        <begin position="56"/>
        <end position="76"/>
    </location>
</feature>
<dbReference type="InterPro" id="IPR002541">
    <property type="entry name" value="Cyt_c_assembly"/>
</dbReference>
<dbReference type="GO" id="GO:0016020">
    <property type="term" value="C:membrane"/>
    <property type="evidence" value="ECO:0007669"/>
    <property type="project" value="InterPro"/>
</dbReference>
<dbReference type="Pfam" id="PF01578">
    <property type="entry name" value="Cytochrom_C_asm"/>
    <property type="match status" value="1"/>
</dbReference>
<protein>
    <submittedName>
        <fullName evidence="6">Cytochrome c biogenesis factor</fullName>
    </submittedName>
</protein>
<gene>
    <name evidence="6" type="ORF">TBC1_111385</name>
</gene>
<comment type="similarity">
    <text evidence="1">Belongs to the CcmF/CycK/Ccl1/NrfE/CcsA family.</text>
</comment>
<reference evidence="6" key="1">
    <citation type="journal article" date="2015" name="Genome Announc.">
        <title>Draft Genome Sequence of Bacteroidales Strain TBC1, a Novel Isolate from a Methanogenic Wastewater Treatment System.</title>
        <authorList>
            <person name="Tourlousse D.M."/>
            <person name="Matsuura N."/>
            <person name="Sun L."/>
            <person name="Toyonaga M."/>
            <person name="Kuroda K."/>
            <person name="Ohashi A."/>
            <person name="Cruz R."/>
            <person name="Yamaguchi T."/>
            <person name="Sekiguchi Y."/>
        </authorList>
    </citation>
    <scope>NUCLEOTIDE SEQUENCE [LARGE SCALE GENOMIC DNA]</scope>
    <source>
        <strain evidence="6">TBC1</strain>
    </source>
</reference>
<keyword evidence="2" id="KW-0201">Cytochrome c-type biogenesis</keyword>
<keyword evidence="3" id="KW-0812">Transmembrane</keyword>
<evidence type="ECO:0000313" key="6">
    <source>
        <dbReference type="EMBL" id="GAP43235.1"/>
    </source>
</evidence>
<feature type="transmembrane region" description="Helical" evidence="3">
    <location>
        <begin position="307"/>
        <end position="326"/>
    </location>
</feature>
<feature type="transmembrane region" description="Helical" evidence="3">
    <location>
        <begin position="760"/>
        <end position="782"/>
    </location>
</feature>
<feature type="transmembrane region" description="Helical" evidence="3">
    <location>
        <begin position="462"/>
        <end position="479"/>
    </location>
</feature>
<dbReference type="PRINTS" id="PR01410">
    <property type="entry name" value="CCBIOGENESIS"/>
</dbReference>
<feature type="transmembrane region" description="Helical" evidence="3">
    <location>
        <begin position="385"/>
        <end position="410"/>
    </location>
</feature>
<feature type="domain" description="Cytochrome c assembly protein" evidence="4">
    <location>
        <begin position="103"/>
        <end position="329"/>
    </location>
</feature>
<dbReference type="STRING" id="1678841.TBC1_111385"/>
<dbReference type="GO" id="GO:0015232">
    <property type="term" value="F:heme transmembrane transporter activity"/>
    <property type="evidence" value="ECO:0007669"/>
    <property type="project" value="InterPro"/>
</dbReference>
<organism evidence="6">
    <name type="scientific">Lentimicrobium saccharophilum</name>
    <dbReference type="NCBI Taxonomy" id="1678841"/>
    <lineage>
        <taxon>Bacteria</taxon>
        <taxon>Pseudomonadati</taxon>
        <taxon>Bacteroidota</taxon>
        <taxon>Bacteroidia</taxon>
        <taxon>Bacteroidales</taxon>
        <taxon>Lentimicrobiaceae</taxon>
        <taxon>Lentimicrobium</taxon>
    </lineage>
</organism>
<name>A0A0S7C2Y8_9BACT</name>
<dbReference type="PANTHER" id="PTHR43653:SF1">
    <property type="entry name" value="CYTOCHROME C-TYPE BIOGENESIS PROTEIN CCMF"/>
    <property type="match status" value="1"/>
</dbReference>
<feature type="transmembrane region" description="Helical" evidence="3">
    <location>
        <begin position="346"/>
        <end position="365"/>
    </location>
</feature>
<evidence type="ECO:0000256" key="3">
    <source>
        <dbReference type="SAM" id="Phobius"/>
    </source>
</evidence>
<evidence type="ECO:0000313" key="7">
    <source>
        <dbReference type="Proteomes" id="UP000053091"/>
    </source>
</evidence>
<keyword evidence="3" id="KW-1133">Transmembrane helix</keyword>
<dbReference type="Proteomes" id="UP000053091">
    <property type="component" value="Unassembled WGS sequence"/>
</dbReference>
<keyword evidence="7" id="KW-1185">Reference proteome</keyword>
<dbReference type="InterPro" id="IPR003567">
    <property type="entry name" value="Cyt_c_biogenesis"/>
</dbReference>
<dbReference type="Pfam" id="PF16327">
    <property type="entry name" value="CcmF_C"/>
    <property type="match status" value="1"/>
</dbReference>
<proteinExistence type="inferred from homology"/>
<feature type="transmembrane region" description="Helical" evidence="3">
    <location>
        <begin position="242"/>
        <end position="263"/>
    </location>
</feature>
<dbReference type="AlphaFoldDB" id="A0A0S7C2Y8"/>
<dbReference type="RefSeq" id="WP_062040091.1">
    <property type="nucleotide sequence ID" value="NZ_DF968182.1"/>
</dbReference>
<feature type="transmembrane region" description="Helical" evidence="3">
    <location>
        <begin position="210"/>
        <end position="230"/>
    </location>
</feature>
<evidence type="ECO:0000259" key="4">
    <source>
        <dbReference type="Pfam" id="PF01578"/>
    </source>
</evidence>
<evidence type="ECO:0000256" key="2">
    <source>
        <dbReference type="ARBA" id="ARBA00022748"/>
    </source>
</evidence>
<dbReference type="PANTHER" id="PTHR43653">
    <property type="entry name" value="CYTOCHROME C ASSEMBLY PROTEIN-RELATED"/>
    <property type="match status" value="1"/>
</dbReference>
<evidence type="ECO:0000256" key="1">
    <source>
        <dbReference type="ARBA" id="ARBA00009186"/>
    </source>
</evidence>
<dbReference type="GO" id="GO:0020037">
    <property type="term" value="F:heme binding"/>
    <property type="evidence" value="ECO:0007669"/>
    <property type="project" value="InterPro"/>
</dbReference>
<feature type="domain" description="Cytochrome c-type biogenesis protein CcmF C-terminal" evidence="5">
    <location>
        <begin position="370"/>
        <end position="535"/>
    </location>
</feature>
<feature type="transmembrane region" description="Helical" evidence="3">
    <location>
        <begin position="518"/>
        <end position="535"/>
    </location>
</feature>
<dbReference type="InterPro" id="IPR032523">
    <property type="entry name" value="CcmF_C"/>
</dbReference>